<organism evidence="3 6">
    <name type="scientific">Rouxiella silvae</name>
    <dbReference type="NCBI Taxonomy" id="1646373"/>
    <lineage>
        <taxon>Bacteria</taxon>
        <taxon>Pseudomonadati</taxon>
        <taxon>Pseudomonadota</taxon>
        <taxon>Gammaproteobacteria</taxon>
        <taxon>Enterobacterales</taxon>
        <taxon>Yersiniaceae</taxon>
        <taxon>Rouxiella</taxon>
    </lineage>
</organism>
<feature type="domain" description="Fe/B12 periplasmic-binding" evidence="2">
    <location>
        <begin position="47"/>
        <end position="352"/>
    </location>
</feature>
<comment type="caution">
    <text evidence="3">The sequence shown here is derived from an EMBL/GenBank/DDBJ whole genome shotgun (WGS) entry which is preliminary data.</text>
</comment>
<dbReference type="Proteomes" id="UP000192722">
    <property type="component" value="Unassembled WGS sequence"/>
</dbReference>
<protein>
    <submittedName>
        <fullName evidence="3">ABC transporter substrate-binding protein</fullName>
    </submittedName>
    <submittedName>
        <fullName evidence="4">Iron transporter</fullName>
    </submittedName>
</protein>
<dbReference type="InterPro" id="IPR002491">
    <property type="entry name" value="ABC_transptr_periplasmic_BD"/>
</dbReference>
<dbReference type="Gene3D" id="3.40.50.1980">
    <property type="entry name" value="Nitrogenase molybdenum iron protein domain"/>
    <property type="match status" value="2"/>
</dbReference>
<reference evidence="3" key="4">
    <citation type="submission" date="2022-09" db="EMBL/GenBank/DDBJ databases">
        <title>Rouxiella aceris sp. nov., isolated from tree sap and emended description of the genus Rhouxiella.</title>
        <authorList>
            <person name="Kim I.S."/>
        </authorList>
    </citation>
    <scope>NUCLEOTIDE SEQUENCE</scope>
    <source>
        <strain evidence="3">SAP-2</strain>
    </source>
</reference>
<dbReference type="InterPro" id="IPR050902">
    <property type="entry name" value="ABC_Transporter_SBP"/>
</dbReference>
<dbReference type="EMBL" id="MRWD01000002">
    <property type="protein sequence ID" value="ORJ23075.1"/>
    <property type="molecule type" value="Genomic_DNA"/>
</dbReference>
<evidence type="ECO:0000256" key="1">
    <source>
        <dbReference type="SAM" id="SignalP"/>
    </source>
</evidence>
<reference evidence="4 5" key="2">
    <citation type="journal article" date="2017" name="Int. J. Syst. Evol. Microbiol.">
        <title>Rouxiella badensis sp. nov. and Rouxiella silvae sp. nov. isolated from peat bog soil in Germany and emendation of the genus description.</title>
        <authorList>
            <person name="Le Fleche-Mateos A."/>
            <person name="Kugler J.H."/>
            <person name="Hansen S.H."/>
            <person name="Syldatk C."/>
            <person name="Hausmann R."/>
            <person name="Lomprez F."/>
            <person name="Vandenbogaert M."/>
            <person name="Manuguerra J.C."/>
            <person name="Grimont P.A."/>
        </authorList>
    </citation>
    <scope>NUCLEOTIDE SEQUENCE [LARGE SCALE GENOMIC DNA]</scope>
    <source>
        <strain evidence="4 5">213</strain>
    </source>
</reference>
<keyword evidence="1" id="KW-0732">Signal</keyword>
<dbReference type="Pfam" id="PF01497">
    <property type="entry name" value="Peripla_BP_2"/>
    <property type="match status" value="1"/>
</dbReference>
<dbReference type="PANTHER" id="PTHR30535:SF34">
    <property type="entry name" value="MOLYBDATE-BINDING PROTEIN MOLA"/>
    <property type="match status" value="1"/>
</dbReference>
<reference evidence="4" key="1">
    <citation type="submission" date="2016-12" db="EMBL/GenBank/DDBJ databases">
        <authorList>
            <person name="Le Fleche-Mateos A."/>
        </authorList>
    </citation>
    <scope>NUCLEOTIDE SEQUENCE</scope>
    <source>
        <strain evidence="4">213</strain>
    </source>
</reference>
<dbReference type="PANTHER" id="PTHR30535">
    <property type="entry name" value="VITAMIN B12-BINDING PROTEIN"/>
    <property type="match status" value="1"/>
</dbReference>
<dbReference type="Proteomes" id="UP000705283">
    <property type="component" value="Unassembled WGS sequence"/>
</dbReference>
<proteinExistence type="predicted"/>
<feature type="signal peptide" evidence="1">
    <location>
        <begin position="1"/>
        <end position="26"/>
    </location>
</feature>
<evidence type="ECO:0000313" key="6">
    <source>
        <dbReference type="Proteomes" id="UP000705283"/>
    </source>
</evidence>
<dbReference type="PROSITE" id="PS50983">
    <property type="entry name" value="FE_B12_PBP"/>
    <property type="match status" value="1"/>
</dbReference>
<dbReference type="CDD" id="cd01139">
    <property type="entry name" value="TroA_f"/>
    <property type="match status" value="1"/>
</dbReference>
<keyword evidence="5" id="KW-1185">Reference proteome</keyword>
<evidence type="ECO:0000313" key="3">
    <source>
        <dbReference type="EMBL" id="MBF6639192.1"/>
    </source>
</evidence>
<dbReference type="AlphaFoldDB" id="A0AA41BYI1"/>
<dbReference type="EMBL" id="JADMKS010000010">
    <property type="protein sequence ID" value="MBF6639192.1"/>
    <property type="molecule type" value="Genomic_DNA"/>
</dbReference>
<dbReference type="SUPFAM" id="SSF53807">
    <property type="entry name" value="Helical backbone' metal receptor"/>
    <property type="match status" value="1"/>
</dbReference>
<evidence type="ECO:0000259" key="2">
    <source>
        <dbReference type="PROSITE" id="PS50983"/>
    </source>
</evidence>
<sequence length="379" mass="42250">MFAGLVGYLRGFIAASVLFMSAFAQAAPIVVTDVAGRQVTLEHPAQRVMLADSRALLALNIIHPKNPLKDIVAWDNWLTKKSTDIKQAYEKKFPEINKIPTFDNPYTTDFSVENAVTVKPDLIIFDIGLLGKLQDSGTLSLLEKVKIPVLFIDFRQKPLANTVPSMMLLGKVFGEEKNAQSFIDFYQQRLETIRQRIATLKPEQRPSVFIERHAGLTGDDCCSTFGTGSFGEFINVAGGNNIGSKLFNGMMGGDINTEQLIASNPDFYLMTGADWKRGGKSSLAVPLGYTTDEATVQKSLAHLTQRKELSVLSAVKEKRVLALYHQFYDMPFNIIAVEEIAKFLHPDLFKDIDPLSDMKMLHQKFTSIDYSGVFWAIPQ</sequence>
<name>A0AA41BYI1_9GAMM</name>
<evidence type="ECO:0000313" key="5">
    <source>
        <dbReference type="Proteomes" id="UP000192722"/>
    </source>
</evidence>
<feature type="chain" id="PRO_5041214962" evidence="1">
    <location>
        <begin position="27"/>
        <end position="379"/>
    </location>
</feature>
<reference evidence="3" key="3">
    <citation type="submission" date="2020-11" db="EMBL/GenBank/DDBJ databases">
        <authorList>
            <person name="Lee S.D."/>
        </authorList>
    </citation>
    <scope>NUCLEOTIDE SEQUENCE</scope>
    <source>
        <strain evidence="3">SAP-2</strain>
    </source>
</reference>
<gene>
    <name evidence="4" type="ORF">BS639_01630</name>
    <name evidence="3" type="ORF">ITX54_21255</name>
</gene>
<accession>A0AA41BYI1</accession>
<evidence type="ECO:0000313" key="4">
    <source>
        <dbReference type="EMBL" id="ORJ23075.1"/>
    </source>
</evidence>